<dbReference type="AlphaFoldDB" id="A0AAV4TPC9"/>
<keyword evidence="2" id="KW-1185">Reference proteome</keyword>
<protein>
    <submittedName>
        <fullName evidence="1">Uncharacterized protein</fullName>
    </submittedName>
</protein>
<name>A0AAV4TPC9_CAEEX</name>
<evidence type="ECO:0000313" key="1">
    <source>
        <dbReference type="EMBL" id="GIY46700.1"/>
    </source>
</evidence>
<organism evidence="1 2">
    <name type="scientific">Caerostris extrusa</name>
    <name type="common">Bark spider</name>
    <name type="synonym">Caerostris bankana</name>
    <dbReference type="NCBI Taxonomy" id="172846"/>
    <lineage>
        <taxon>Eukaryota</taxon>
        <taxon>Metazoa</taxon>
        <taxon>Ecdysozoa</taxon>
        <taxon>Arthropoda</taxon>
        <taxon>Chelicerata</taxon>
        <taxon>Arachnida</taxon>
        <taxon>Araneae</taxon>
        <taxon>Araneomorphae</taxon>
        <taxon>Entelegynae</taxon>
        <taxon>Araneoidea</taxon>
        <taxon>Araneidae</taxon>
        <taxon>Caerostris</taxon>
    </lineage>
</organism>
<reference evidence="1 2" key="1">
    <citation type="submission" date="2021-06" db="EMBL/GenBank/DDBJ databases">
        <title>Caerostris extrusa draft genome.</title>
        <authorList>
            <person name="Kono N."/>
            <person name="Arakawa K."/>
        </authorList>
    </citation>
    <scope>NUCLEOTIDE SEQUENCE [LARGE SCALE GENOMIC DNA]</scope>
</reference>
<gene>
    <name evidence="1" type="ORF">CEXT_267871</name>
</gene>
<proteinExistence type="predicted"/>
<accession>A0AAV4TPC9</accession>
<comment type="caution">
    <text evidence="1">The sequence shown here is derived from an EMBL/GenBank/DDBJ whole genome shotgun (WGS) entry which is preliminary data.</text>
</comment>
<dbReference type="EMBL" id="BPLR01011469">
    <property type="protein sequence ID" value="GIY46700.1"/>
    <property type="molecule type" value="Genomic_DNA"/>
</dbReference>
<sequence length="96" mass="10957">MQRDISHYHCARLVQYIVKALPDWSPMDISRETAKEKNECKEGIGREGSIFCVPSFHRIPLTILKIPASNAYEKGAFQGLKKWNIGIRYSCEGSLE</sequence>
<dbReference type="Proteomes" id="UP001054945">
    <property type="component" value="Unassembled WGS sequence"/>
</dbReference>
<evidence type="ECO:0000313" key="2">
    <source>
        <dbReference type="Proteomes" id="UP001054945"/>
    </source>
</evidence>